<feature type="binding site" evidence="1">
    <location>
        <position position="217"/>
    </location>
    <ligand>
        <name>Mg(2+)</name>
        <dbReference type="ChEBI" id="CHEBI:18420"/>
        <label>3</label>
    </ligand>
</feature>
<feature type="binding site" evidence="1">
    <location>
        <position position="36"/>
    </location>
    <ligand>
        <name>Mg(2+)</name>
        <dbReference type="ChEBI" id="CHEBI:18420"/>
        <label>4</label>
    </ligand>
</feature>
<sequence length="332" mass="36124">MEIKTVKDLGEFACIKKISKNFIYNPKLVKLGSGDDGAVYTVPEGFDQVISTDTMVEGIHFLKSTMSPSDVGYRICTVNFSDMAAMGALPTGIVFSLALPDDLPVNWLEFCYDGIREACKKYNVNILGGDITGSKQGVVLTGTVVGIVKKDSYITRSGAKEGDIVFVTGTVGDSAAGLISLLHNCENDYLKKRHTRPEPQIEWGQYFSEVGVNSLNDISDGLSRELNEIAAASNVVIQIDSTKIPISKETCEISEKLGKNSLELALDGGEDYELVGTASKEIWKKIKLKKGITAIGTVKKGIKSSVEILYKGKIKKVAAKGYDHFIKNDLYK</sequence>
<feature type="binding site" evidence="1">
    <location>
        <position position="82"/>
    </location>
    <ligand>
        <name>Mg(2+)</name>
        <dbReference type="ChEBI" id="CHEBI:18420"/>
        <label>4</label>
    </ligand>
</feature>
<dbReference type="InterPro" id="IPR006283">
    <property type="entry name" value="ThiL-like"/>
</dbReference>
<dbReference type="SUPFAM" id="SSF55326">
    <property type="entry name" value="PurM N-terminal domain-like"/>
    <property type="match status" value="1"/>
</dbReference>
<dbReference type="PIRSF" id="PIRSF005303">
    <property type="entry name" value="Thiam_monoph_kin"/>
    <property type="match status" value="1"/>
</dbReference>
<evidence type="ECO:0000259" key="2">
    <source>
        <dbReference type="Pfam" id="PF00586"/>
    </source>
</evidence>
<dbReference type="GO" id="GO:0009228">
    <property type="term" value="P:thiamine biosynthetic process"/>
    <property type="evidence" value="ECO:0007669"/>
    <property type="project" value="UniProtKB-KW"/>
</dbReference>
<dbReference type="InterPro" id="IPR036921">
    <property type="entry name" value="PurM-like_N_sf"/>
</dbReference>
<evidence type="ECO:0000313" key="5">
    <source>
        <dbReference type="Proteomes" id="UP000004594"/>
    </source>
</evidence>
<gene>
    <name evidence="1 4" type="primary">thiL</name>
    <name evidence="4" type="ORF">HMPREF9220_0206</name>
</gene>
<dbReference type="PANTHER" id="PTHR30270:SF0">
    <property type="entry name" value="THIAMINE-MONOPHOSPHATE KINASE"/>
    <property type="match status" value="1"/>
</dbReference>
<organism evidence="4 5">
    <name type="scientific">Dialister micraerophilus UPII 345-E</name>
    <dbReference type="NCBI Taxonomy" id="910314"/>
    <lineage>
        <taxon>Bacteria</taxon>
        <taxon>Bacillati</taxon>
        <taxon>Bacillota</taxon>
        <taxon>Negativicutes</taxon>
        <taxon>Veillonellales</taxon>
        <taxon>Veillonellaceae</taxon>
        <taxon>Dialister</taxon>
    </lineage>
</organism>
<evidence type="ECO:0000313" key="4">
    <source>
        <dbReference type="EMBL" id="EFR42250.1"/>
    </source>
</evidence>
<comment type="catalytic activity">
    <reaction evidence="1">
        <text>thiamine phosphate + ATP = thiamine diphosphate + ADP</text>
        <dbReference type="Rhea" id="RHEA:15913"/>
        <dbReference type="ChEBI" id="CHEBI:30616"/>
        <dbReference type="ChEBI" id="CHEBI:37575"/>
        <dbReference type="ChEBI" id="CHEBI:58937"/>
        <dbReference type="ChEBI" id="CHEBI:456216"/>
        <dbReference type="EC" id="2.7.4.16"/>
    </reaction>
</comment>
<accession>E4LAE3</accession>
<feature type="binding site" evidence="1">
    <location>
        <position position="130"/>
    </location>
    <ligand>
        <name>Mg(2+)</name>
        <dbReference type="ChEBI" id="CHEBI:18420"/>
        <label>1</label>
    </ligand>
</feature>
<feature type="binding site" evidence="1">
    <location>
        <position position="112"/>
    </location>
    <ligand>
        <name>ATP</name>
        <dbReference type="ChEBI" id="CHEBI:30616"/>
    </ligand>
</feature>
<comment type="caution">
    <text evidence="4">The sequence shown here is derived from an EMBL/GenBank/DDBJ whole genome shotgun (WGS) entry which is preliminary data.</text>
</comment>
<dbReference type="SUPFAM" id="SSF56042">
    <property type="entry name" value="PurM C-terminal domain-like"/>
    <property type="match status" value="1"/>
</dbReference>
<feature type="binding site" evidence="1">
    <location>
        <position position="51"/>
    </location>
    <ligand>
        <name>Mg(2+)</name>
        <dbReference type="ChEBI" id="CHEBI:18420"/>
        <label>4</label>
    </ligand>
</feature>
<dbReference type="Gene3D" id="3.30.1330.10">
    <property type="entry name" value="PurM-like, N-terminal domain"/>
    <property type="match status" value="1"/>
</dbReference>
<comment type="miscellaneous">
    <text evidence="1">Reaction mechanism of ThiL seems to utilize a direct, inline transfer of the gamma-phosphate of ATP to TMP rather than a phosphorylated enzyme intermediate.</text>
</comment>
<dbReference type="GO" id="GO:0000287">
    <property type="term" value="F:magnesium ion binding"/>
    <property type="evidence" value="ECO:0007669"/>
    <property type="project" value="UniProtKB-UniRule"/>
</dbReference>
<dbReference type="Gene3D" id="3.90.650.10">
    <property type="entry name" value="PurM-like C-terminal domain"/>
    <property type="match status" value="1"/>
</dbReference>
<feature type="binding site" evidence="1">
    <location>
        <position position="36"/>
    </location>
    <ligand>
        <name>Mg(2+)</name>
        <dbReference type="ChEBI" id="CHEBI:18420"/>
        <label>3</label>
    </ligand>
</feature>
<keyword evidence="1" id="KW-0479">Metal-binding</keyword>
<dbReference type="EMBL" id="AENT01000030">
    <property type="protein sequence ID" value="EFR42250.1"/>
    <property type="molecule type" value="Genomic_DNA"/>
</dbReference>
<feature type="binding site" evidence="1">
    <location>
        <position position="53"/>
    </location>
    <ligand>
        <name>Mg(2+)</name>
        <dbReference type="ChEBI" id="CHEBI:18420"/>
        <label>1</label>
    </ligand>
</feature>
<dbReference type="GO" id="GO:0009030">
    <property type="term" value="F:thiamine-phosphate kinase activity"/>
    <property type="evidence" value="ECO:0007669"/>
    <property type="project" value="UniProtKB-UniRule"/>
</dbReference>
<dbReference type="Pfam" id="PF00586">
    <property type="entry name" value="AIRS"/>
    <property type="match status" value="1"/>
</dbReference>
<comment type="function">
    <text evidence="1">Catalyzes the ATP-dependent phosphorylation of thiamine-monophosphate (TMP) to form thiamine-pyrophosphate (TPP), the active form of vitamin B1.</text>
</comment>
<keyword evidence="1" id="KW-0067">ATP-binding</keyword>
<feature type="binding site" evidence="1">
    <location>
        <position position="219"/>
    </location>
    <ligand>
        <name>ATP</name>
        <dbReference type="ChEBI" id="CHEBI:30616"/>
    </ligand>
</feature>
<name>E4LAE3_9FIRM</name>
<keyword evidence="1 4" id="KW-0418">Kinase</keyword>
<feature type="binding site" evidence="1">
    <location>
        <position position="60"/>
    </location>
    <ligand>
        <name>substrate</name>
    </ligand>
</feature>
<dbReference type="PANTHER" id="PTHR30270">
    <property type="entry name" value="THIAMINE-MONOPHOSPHATE KINASE"/>
    <property type="match status" value="1"/>
</dbReference>
<comment type="pathway">
    <text evidence="1">Cofactor biosynthesis; thiamine diphosphate biosynthesis; thiamine diphosphate from thiamine phosphate: step 1/1.</text>
</comment>
<reference evidence="4 5" key="1">
    <citation type="submission" date="2010-11" db="EMBL/GenBank/DDBJ databases">
        <authorList>
            <person name="Durkin A.S."/>
            <person name="Madupu R."/>
            <person name="Torralba M."/>
            <person name="Gillis M."/>
            <person name="Methe B."/>
            <person name="Sutton G."/>
            <person name="Nelson K.E."/>
        </authorList>
    </citation>
    <scope>NUCLEOTIDE SEQUENCE [LARGE SCALE GENOMIC DNA]</scope>
    <source>
        <strain evidence="4 5">UPII 345-E</strain>
    </source>
</reference>
<feature type="domain" description="PurM-like N-terminal" evidence="2">
    <location>
        <begin position="34"/>
        <end position="148"/>
    </location>
</feature>
<feature type="binding site" evidence="1">
    <location>
        <begin position="129"/>
        <end position="130"/>
    </location>
    <ligand>
        <name>ATP</name>
        <dbReference type="ChEBI" id="CHEBI:30616"/>
    </ligand>
</feature>
<dbReference type="HAMAP" id="MF_02128">
    <property type="entry name" value="TMP_kinase"/>
    <property type="match status" value="1"/>
</dbReference>
<keyword evidence="1" id="KW-0784">Thiamine biosynthesis</keyword>
<dbReference type="Proteomes" id="UP000004594">
    <property type="component" value="Unassembled WGS sequence"/>
</dbReference>
<dbReference type="NCBIfam" id="TIGR01379">
    <property type="entry name" value="thiL"/>
    <property type="match status" value="1"/>
</dbReference>
<feature type="binding site" evidence="1">
    <location>
        <position position="220"/>
    </location>
    <ligand>
        <name>Mg(2+)</name>
        <dbReference type="ChEBI" id="CHEBI:18420"/>
        <label>5</label>
    </ligand>
</feature>
<feature type="binding site" evidence="1">
    <location>
        <position position="82"/>
    </location>
    <ligand>
        <name>Mg(2+)</name>
        <dbReference type="ChEBI" id="CHEBI:18420"/>
        <label>2</label>
    </ligand>
</feature>
<keyword evidence="1 4" id="KW-0808">Transferase</keyword>
<dbReference type="OrthoDB" id="9802811at2"/>
<feature type="binding site" evidence="1">
    <location>
        <position position="322"/>
    </location>
    <ligand>
        <name>substrate</name>
    </ligand>
</feature>
<dbReference type="RefSeq" id="WP_007555307.1">
    <property type="nucleotide sequence ID" value="NZ_AENT01000030.1"/>
</dbReference>
<dbReference type="InterPro" id="IPR016188">
    <property type="entry name" value="PurM-like_N"/>
</dbReference>
<dbReference type="GO" id="GO:0005524">
    <property type="term" value="F:ATP binding"/>
    <property type="evidence" value="ECO:0007669"/>
    <property type="project" value="UniProtKB-UniRule"/>
</dbReference>
<dbReference type="Pfam" id="PF02769">
    <property type="entry name" value="AIRS_C"/>
    <property type="match status" value="1"/>
</dbReference>
<dbReference type="GO" id="GO:0009229">
    <property type="term" value="P:thiamine diphosphate biosynthetic process"/>
    <property type="evidence" value="ECO:0007669"/>
    <property type="project" value="UniProtKB-UniRule"/>
</dbReference>
<dbReference type="AlphaFoldDB" id="E4LAE3"/>
<feature type="domain" description="PurM-like C-terminal" evidence="3">
    <location>
        <begin position="160"/>
        <end position="260"/>
    </location>
</feature>
<proteinExistence type="inferred from homology"/>
<dbReference type="CDD" id="cd02194">
    <property type="entry name" value="ThiL"/>
    <property type="match status" value="1"/>
</dbReference>
<dbReference type="EC" id="2.7.4.16" evidence="1"/>
<feature type="binding site" evidence="1">
    <location>
        <position position="53"/>
    </location>
    <ligand>
        <name>Mg(2+)</name>
        <dbReference type="ChEBI" id="CHEBI:18420"/>
        <label>2</label>
    </ligand>
</feature>
<feature type="binding site" evidence="1">
    <location>
        <position position="156"/>
    </location>
    <ligand>
        <name>ATP</name>
        <dbReference type="ChEBI" id="CHEBI:30616"/>
    </ligand>
</feature>
<protein>
    <recommendedName>
        <fullName evidence="1">Thiamine-monophosphate kinase</fullName>
        <shortName evidence="1">TMP kinase</shortName>
        <shortName evidence="1">Thiamine-phosphate kinase</shortName>
        <ecNumber evidence="1">2.7.4.16</ecNumber>
    </recommendedName>
</protein>
<dbReference type="eggNOG" id="COG0611">
    <property type="taxonomic scope" value="Bacteria"/>
</dbReference>
<feature type="binding site" evidence="1">
    <location>
        <position position="82"/>
    </location>
    <ligand>
        <name>Mg(2+)</name>
        <dbReference type="ChEBI" id="CHEBI:18420"/>
        <label>3</label>
    </ligand>
</feature>
<dbReference type="UniPathway" id="UPA00060">
    <property type="reaction ID" value="UER00142"/>
</dbReference>
<comment type="similarity">
    <text evidence="1">Belongs to the thiamine-monophosphate kinase family.</text>
</comment>
<keyword evidence="1" id="KW-0547">Nucleotide-binding</keyword>
<keyword evidence="1" id="KW-0460">Magnesium</keyword>
<evidence type="ECO:0000256" key="1">
    <source>
        <dbReference type="HAMAP-Rule" id="MF_02128"/>
    </source>
</evidence>
<dbReference type="InterPro" id="IPR010918">
    <property type="entry name" value="PurM-like_C_dom"/>
</dbReference>
<feature type="binding site" evidence="1">
    <location>
        <position position="52"/>
    </location>
    <ligand>
        <name>Mg(2+)</name>
        <dbReference type="ChEBI" id="CHEBI:18420"/>
        <label>1</label>
    </ligand>
</feature>
<evidence type="ECO:0000259" key="3">
    <source>
        <dbReference type="Pfam" id="PF02769"/>
    </source>
</evidence>
<dbReference type="InterPro" id="IPR036676">
    <property type="entry name" value="PurM-like_C_sf"/>
</dbReference>
<feature type="binding site" evidence="1">
    <location>
        <position position="270"/>
    </location>
    <ligand>
        <name>substrate</name>
    </ligand>
</feature>